<comment type="caution">
    <text evidence="1">The sequence shown here is derived from an EMBL/GenBank/DDBJ whole genome shotgun (WGS) entry which is preliminary data.</text>
</comment>
<name>A0ABN9SLV5_9DINO</name>
<gene>
    <name evidence="1" type="ORF">PCOR1329_LOCUS30659</name>
</gene>
<proteinExistence type="predicted"/>
<dbReference type="EMBL" id="CAUYUJ010011858">
    <property type="protein sequence ID" value="CAK0832719.1"/>
    <property type="molecule type" value="Genomic_DNA"/>
</dbReference>
<reference evidence="1" key="1">
    <citation type="submission" date="2023-10" db="EMBL/GenBank/DDBJ databases">
        <authorList>
            <person name="Chen Y."/>
            <person name="Shah S."/>
            <person name="Dougan E. K."/>
            <person name="Thang M."/>
            <person name="Chan C."/>
        </authorList>
    </citation>
    <scope>NUCLEOTIDE SEQUENCE [LARGE SCALE GENOMIC DNA]</scope>
</reference>
<organism evidence="1 2">
    <name type="scientific">Prorocentrum cordatum</name>
    <dbReference type="NCBI Taxonomy" id="2364126"/>
    <lineage>
        <taxon>Eukaryota</taxon>
        <taxon>Sar</taxon>
        <taxon>Alveolata</taxon>
        <taxon>Dinophyceae</taxon>
        <taxon>Prorocentrales</taxon>
        <taxon>Prorocentraceae</taxon>
        <taxon>Prorocentrum</taxon>
    </lineage>
</organism>
<keyword evidence="2" id="KW-1185">Reference proteome</keyword>
<accession>A0ABN9SLV5</accession>
<evidence type="ECO:0000313" key="1">
    <source>
        <dbReference type="EMBL" id="CAK0832719.1"/>
    </source>
</evidence>
<dbReference type="Proteomes" id="UP001189429">
    <property type="component" value="Unassembled WGS sequence"/>
</dbReference>
<protein>
    <submittedName>
        <fullName evidence="1">Uncharacterized protein</fullName>
    </submittedName>
</protein>
<sequence>MVDRSVFAQRPNVLALFPWRHSSSGPSSEEETAAVECENLAGYREVSIPSLAAAPGHCFCACARAYAGCDSGTPALARRSRDAGSRVRISFCPQSGELSRRACAVFLDSAPAFVRSRMSARAA</sequence>
<evidence type="ECO:0000313" key="2">
    <source>
        <dbReference type="Proteomes" id="UP001189429"/>
    </source>
</evidence>